<dbReference type="SUPFAM" id="SSF50814">
    <property type="entry name" value="Lipocalins"/>
    <property type="match status" value="1"/>
</dbReference>
<evidence type="ECO:0000256" key="2">
    <source>
        <dbReference type="PIRNR" id="PIRNR036893"/>
    </source>
</evidence>
<feature type="domain" description="Lipocalin/cytosolic fatty-acid binding" evidence="3">
    <location>
        <begin position="14"/>
        <end position="155"/>
    </location>
</feature>
<gene>
    <name evidence="4" type="ORF">CARN1_0995</name>
    <name evidence="5" type="ORF">CARN4_0271</name>
</gene>
<dbReference type="PROSITE" id="PS00213">
    <property type="entry name" value="LIPOCALIN"/>
    <property type="match status" value="1"/>
</dbReference>
<sequence length="158" mass="18234">MERFQTPLETVQSVDLERYAGRWFEIARAPAPFERETDRNVTAEYTLRPGNRVRVENRCTQPDGRIRAASGSARVKDPKSNAKLLVKFFPLMPAADYWIVGLDEDYRWAIVGEPQRRFLWVLSRVPRLDDATLAHVLREVDRAGYDHNALIHTPQDGN</sequence>
<evidence type="ECO:0000259" key="3">
    <source>
        <dbReference type="Pfam" id="PF08212"/>
    </source>
</evidence>
<dbReference type="Pfam" id="PF08212">
    <property type="entry name" value="Lipocalin_2"/>
    <property type="match status" value="1"/>
</dbReference>
<evidence type="ECO:0000313" key="4">
    <source>
        <dbReference type="EMBL" id="CBH76515.1"/>
    </source>
</evidence>
<dbReference type="InterPro" id="IPR022271">
    <property type="entry name" value="Lipocalin_ApoD"/>
</dbReference>
<accession>E6PJ73</accession>
<comment type="caution">
    <text evidence="4">The sequence shown here is derived from an EMBL/GenBank/DDBJ whole genome shotgun (WGS) entry which is preliminary data.</text>
</comment>
<organism evidence="4">
    <name type="scientific">mine drainage metagenome</name>
    <dbReference type="NCBI Taxonomy" id="410659"/>
    <lineage>
        <taxon>unclassified sequences</taxon>
        <taxon>metagenomes</taxon>
        <taxon>ecological metagenomes</taxon>
    </lineage>
</organism>
<dbReference type="CDD" id="cd19438">
    <property type="entry name" value="lipocalin_Blc-like"/>
    <property type="match status" value="1"/>
</dbReference>
<dbReference type="InterPro" id="IPR047202">
    <property type="entry name" value="Lipocalin_Blc-like_dom"/>
</dbReference>
<dbReference type="EMBL" id="CABL01000019">
    <property type="protein sequence ID" value="CBH76515.1"/>
    <property type="molecule type" value="Genomic_DNA"/>
</dbReference>
<dbReference type="PRINTS" id="PR01171">
    <property type="entry name" value="BCTLIPOCALIN"/>
</dbReference>
<comment type="similarity">
    <text evidence="1 2">Belongs to the calycin superfamily. Lipocalin family.</text>
</comment>
<dbReference type="InterPro" id="IPR002446">
    <property type="entry name" value="Lipocalin_bac"/>
</dbReference>
<proteinExistence type="inferred from homology"/>
<dbReference type="EMBL" id="CABO01000008">
    <property type="protein sequence ID" value="CBI00922.1"/>
    <property type="molecule type" value="Genomic_DNA"/>
</dbReference>
<evidence type="ECO:0000313" key="5">
    <source>
        <dbReference type="EMBL" id="CBI00922.1"/>
    </source>
</evidence>
<dbReference type="AlphaFoldDB" id="E6PJ73"/>
<dbReference type="GO" id="GO:0006950">
    <property type="term" value="P:response to stress"/>
    <property type="evidence" value="ECO:0007669"/>
    <property type="project" value="UniProtKB-ARBA"/>
</dbReference>
<dbReference type="PIRSF" id="PIRSF036893">
    <property type="entry name" value="Lipocalin_ApoD"/>
    <property type="match status" value="1"/>
</dbReference>
<dbReference type="PANTHER" id="PTHR10612:SF34">
    <property type="entry name" value="APOLIPOPROTEIN D"/>
    <property type="match status" value="1"/>
</dbReference>
<name>E6PJ73_9ZZZZ</name>
<evidence type="ECO:0000256" key="1">
    <source>
        <dbReference type="ARBA" id="ARBA00006889"/>
    </source>
</evidence>
<reference evidence="4" key="1">
    <citation type="submission" date="2009-10" db="EMBL/GenBank/DDBJ databases">
        <title>Diversity of trophic interactions inside an arsenic-rich microbial ecosystem.</title>
        <authorList>
            <person name="Bertin P.N."/>
            <person name="Heinrich-Salmeron A."/>
            <person name="Pelletier E."/>
            <person name="Goulhen-Chollet F."/>
            <person name="Arsene-Ploetze F."/>
            <person name="Gallien S."/>
            <person name="Calteau A."/>
            <person name="Vallenet D."/>
            <person name="Casiot C."/>
            <person name="Chane-Woon-Ming B."/>
            <person name="Giloteaux L."/>
            <person name="Barakat M."/>
            <person name="Bonnefoy V."/>
            <person name="Bruneel O."/>
            <person name="Chandler M."/>
            <person name="Cleiss J."/>
            <person name="Duran R."/>
            <person name="Elbaz-Poulichet F."/>
            <person name="Fonknechten N."/>
            <person name="Lauga B."/>
            <person name="Mornico D."/>
            <person name="Ortet P."/>
            <person name="Schaeffer C."/>
            <person name="Siguier P."/>
            <person name="Alexander Thil Smith A."/>
            <person name="Van Dorsselaer A."/>
            <person name="Weissenbach J."/>
            <person name="Medigue C."/>
            <person name="Le Paslier D."/>
        </authorList>
    </citation>
    <scope>NUCLEOTIDE SEQUENCE</scope>
</reference>
<dbReference type="Gene3D" id="2.40.128.20">
    <property type="match status" value="1"/>
</dbReference>
<dbReference type="InterPro" id="IPR022272">
    <property type="entry name" value="Lipocalin_CS"/>
</dbReference>
<dbReference type="InterPro" id="IPR012674">
    <property type="entry name" value="Calycin"/>
</dbReference>
<dbReference type="InterPro" id="IPR000566">
    <property type="entry name" value="Lipocln_cytosolic_FA-bd_dom"/>
</dbReference>
<dbReference type="PANTHER" id="PTHR10612">
    <property type="entry name" value="APOLIPOPROTEIN D"/>
    <property type="match status" value="1"/>
</dbReference>
<protein>
    <submittedName>
        <fullName evidence="4">Outer membrane lipoprotein</fullName>
    </submittedName>
</protein>
<keyword evidence="4" id="KW-0449">Lipoprotein</keyword>